<protein>
    <recommendedName>
        <fullName evidence="2">Transglutaminase-like domain-containing protein</fullName>
    </recommendedName>
</protein>
<evidence type="ECO:0000259" key="2">
    <source>
        <dbReference type="SMART" id="SM00460"/>
    </source>
</evidence>
<dbReference type="InterPro" id="IPR002931">
    <property type="entry name" value="Transglutaminase-like"/>
</dbReference>
<dbReference type="PANTHER" id="PTHR46333">
    <property type="entry name" value="CYTOKINESIS PROTEIN 3"/>
    <property type="match status" value="1"/>
</dbReference>
<sequence length="206" mass="23289">MPFSRTENRDRIIALIVIAFLVIVYWKSPKHTLYQEMAVSDTKEIDQLAASITNGLSTDLQKTKAIHDWVAKNITYDTENFFNGTINSREYTAHETLKKRTAVCAGYANLNAALHRAAGIPVKVVSGVALGYGLKGKAWSEVDTTKPNHAWNEVYVNGKWIIEDPTWDAGYVTPDKKFVFSLRDTYFGPDPKEFAKDHLKLTEVEY</sequence>
<dbReference type="SMART" id="SM00460">
    <property type="entry name" value="TGc"/>
    <property type="match status" value="1"/>
</dbReference>
<dbReference type="SUPFAM" id="SSF54001">
    <property type="entry name" value="Cysteine proteinases"/>
    <property type="match status" value="1"/>
</dbReference>
<comment type="caution">
    <text evidence="3">The sequence shown here is derived from an EMBL/GenBank/DDBJ whole genome shotgun (WGS) entry which is preliminary data.</text>
</comment>
<gene>
    <name evidence="3" type="ORF">GJ688_01810</name>
</gene>
<dbReference type="OrthoDB" id="9788327at2"/>
<keyword evidence="1" id="KW-0812">Transmembrane</keyword>
<keyword evidence="1" id="KW-0472">Membrane</keyword>
<dbReference type="Proteomes" id="UP000430670">
    <property type="component" value="Unassembled WGS sequence"/>
</dbReference>
<feature type="transmembrane region" description="Helical" evidence="1">
    <location>
        <begin position="12"/>
        <end position="28"/>
    </location>
</feature>
<feature type="domain" description="Transglutaminase-like" evidence="2">
    <location>
        <begin position="96"/>
        <end position="167"/>
    </location>
</feature>
<reference evidence="3 4" key="1">
    <citation type="submission" date="2019-11" db="EMBL/GenBank/DDBJ databases">
        <title>Whole-genome sequence of a the green, strictly anaerobic photosynthetic bacterium Heliobacillus mobilis DSM 6151.</title>
        <authorList>
            <person name="Kyndt J.A."/>
            <person name="Meyer T.E."/>
        </authorList>
    </citation>
    <scope>NUCLEOTIDE SEQUENCE [LARGE SCALE GENOMIC DNA]</scope>
    <source>
        <strain evidence="3 4">DSM 6151</strain>
    </source>
</reference>
<dbReference type="PANTHER" id="PTHR46333:SF2">
    <property type="entry name" value="CYTOKINESIS PROTEIN 3"/>
    <property type="match status" value="1"/>
</dbReference>
<name>A0A6I3SBB2_HELMO</name>
<dbReference type="InterPro" id="IPR052557">
    <property type="entry name" value="CAP/Cytokinesis_protein"/>
</dbReference>
<organism evidence="3 4">
    <name type="scientific">Heliobacterium mobile</name>
    <name type="common">Heliobacillus mobilis</name>
    <dbReference type="NCBI Taxonomy" id="28064"/>
    <lineage>
        <taxon>Bacteria</taxon>
        <taxon>Bacillati</taxon>
        <taxon>Bacillota</taxon>
        <taxon>Clostridia</taxon>
        <taxon>Eubacteriales</taxon>
        <taxon>Heliobacteriaceae</taxon>
        <taxon>Heliobacterium</taxon>
    </lineage>
</organism>
<proteinExistence type="predicted"/>
<dbReference type="Gene3D" id="3.10.620.30">
    <property type="match status" value="1"/>
</dbReference>
<dbReference type="EMBL" id="WNKU01000001">
    <property type="protein sequence ID" value="MTV47717.1"/>
    <property type="molecule type" value="Genomic_DNA"/>
</dbReference>
<evidence type="ECO:0000313" key="4">
    <source>
        <dbReference type="Proteomes" id="UP000430670"/>
    </source>
</evidence>
<dbReference type="InterPro" id="IPR038765">
    <property type="entry name" value="Papain-like_cys_pep_sf"/>
</dbReference>
<keyword evidence="4" id="KW-1185">Reference proteome</keyword>
<keyword evidence="1" id="KW-1133">Transmembrane helix</keyword>
<dbReference type="AlphaFoldDB" id="A0A6I3SBB2"/>
<evidence type="ECO:0000313" key="3">
    <source>
        <dbReference type="EMBL" id="MTV47717.1"/>
    </source>
</evidence>
<dbReference type="Pfam" id="PF01841">
    <property type="entry name" value="Transglut_core"/>
    <property type="match status" value="1"/>
</dbReference>
<dbReference type="GO" id="GO:0005737">
    <property type="term" value="C:cytoplasm"/>
    <property type="evidence" value="ECO:0007669"/>
    <property type="project" value="TreeGrafter"/>
</dbReference>
<accession>A0A6I3SBB2</accession>
<dbReference type="RefSeq" id="WP_155474793.1">
    <property type="nucleotide sequence ID" value="NZ_WNKU01000001.1"/>
</dbReference>
<evidence type="ECO:0000256" key="1">
    <source>
        <dbReference type="SAM" id="Phobius"/>
    </source>
</evidence>